<organism evidence="4 5">
    <name type="scientific">Carboxylicivirga linearis</name>
    <dbReference type="NCBI Taxonomy" id="1628157"/>
    <lineage>
        <taxon>Bacteria</taxon>
        <taxon>Pseudomonadati</taxon>
        <taxon>Bacteroidota</taxon>
        <taxon>Bacteroidia</taxon>
        <taxon>Marinilabiliales</taxon>
        <taxon>Marinilabiliaceae</taxon>
        <taxon>Carboxylicivirga</taxon>
    </lineage>
</organism>
<dbReference type="EMBL" id="JAGUCO010000018">
    <property type="protein sequence ID" value="MBS2100103.1"/>
    <property type="molecule type" value="Genomic_DNA"/>
</dbReference>
<dbReference type="InterPro" id="IPR002469">
    <property type="entry name" value="Peptidase_S9B_N"/>
</dbReference>
<evidence type="ECO:0000259" key="2">
    <source>
        <dbReference type="Pfam" id="PF00326"/>
    </source>
</evidence>
<evidence type="ECO:0000259" key="3">
    <source>
        <dbReference type="Pfam" id="PF00930"/>
    </source>
</evidence>
<proteinExistence type="predicted"/>
<evidence type="ECO:0000256" key="1">
    <source>
        <dbReference type="SAM" id="SignalP"/>
    </source>
</evidence>
<gene>
    <name evidence="4" type="ORF">KEM10_17580</name>
</gene>
<feature type="domain" description="Dipeptidylpeptidase IV N-terminal" evidence="3">
    <location>
        <begin position="105"/>
        <end position="428"/>
    </location>
</feature>
<protein>
    <submittedName>
        <fullName evidence="4">DPP IV N-terminal domain-containing protein</fullName>
    </submittedName>
</protein>
<keyword evidence="5" id="KW-1185">Reference proteome</keyword>
<dbReference type="InterPro" id="IPR001375">
    <property type="entry name" value="Peptidase_S9_cat"/>
</dbReference>
<dbReference type="SUPFAM" id="SSF82171">
    <property type="entry name" value="DPP6 N-terminal domain-like"/>
    <property type="match status" value="1"/>
</dbReference>
<dbReference type="Gene3D" id="2.140.10.30">
    <property type="entry name" value="Dipeptidylpeptidase IV, N-terminal domain"/>
    <property type="match status" value="1"/>
</dbReference>
<keyword evidence="1" id="KW-0732">Signal</keyword>
<evidence type="ECO:0000313" key="5">
    <source>
        <dbReference type="Proteomes" id="UP000708576"/>
    </source>
</evidence>
<dbReference type="Gene3D" id="3.40.50.1820">
    <property type="entry name" value="alpha/beta hydrolase"/>
    <property type="match status" value="1"/>
</dbReference>
<dbReference type="InterPro" id="IPR050278">
    <property type="entry name" value="Serine_Prot_S9B/DPPIV"/>
</dbReference>
<dbReference type="Pfam" id="PF00326">
    <property type="entry name" value="Peptidase_S9"/>
    <property type="match status" value="1"/>
</dbReference>
<dbReference type="PANTHER" id="PTHR11731:SF193">
    <property type="entry name" value="DIPEPTIDYL PEPTIDASE 9"/>
    <property type="match status" value="1"/>
</dbReference>
<name>A0ABS5JYY6_9BACT</name>
<dbReference type="SUPFAM" id="SSF53474">
    <property type="entry name" value="alpha/beta-Hydrolases"/>
    <property type="match status" value="1"/>
</dbReference>
<dbReference type="RefSeq" id="WP_212217372.1">
    <property type="nucleotide sequence ID" value="NZ_JAGUCO010000018.1"/>
</dbReference>
<reference evidence="4 5" key="1">
    <citation type="journal article" date="2015" name="Int. J. Syst. Evol. Microbiol.">
        <title>Carboxylicivirga linearis sp. nov., isolated from a sea cucumber culture pond.</title>
        <authorList>
            <person name="Wang F.Q."/>
            <person name="Zhou Y.X."/>
            <person name="Lin X.Z."/>
            <person name="Chen G.J."/>
            <person name="Du Z.J."/>
        </authorList>
    </citation>
    <scope>NUCLEOTIDE SEQUENCE [LARGE SCALE GENOMIC DNA]</scope>
    <source>
        <strain evidence="4 5">FB218</strain>
    </source>
</reference>
<dbReference type="Proteomes" id="UP000708576">
    <property type="component" value="Unassembled WGS sequence"/>
</dbReference>
<feature type="signal peptide" evidence="1">
    <location>
        <begin position="1"/>
        <end position="19"/>
    </location>
</feature>
<sequence>MRKVFLLLLLAVVTVNLSAQLSLEDVISGGKNFYKYYMFSYNAKFKGESNDLVFQQKDSVFFQPINKQERVFGFDRVALNEILVENGLDEIKYLPSVSWESSSEISFATREGYYYLNLDSKSVNYIAKPEDADNVDWLTIKKQLAYTKGNNLYIYANGSEQQVAVSNEEGIVYGTSVHRNEFGIHKGTYWSPDASKLAFYRKDETMVSDYPLVNVEERVAELENIKYPMAGMTSHEVTIGIYDLSTKQTIYLNTGEPKDRYFTNVCWSADGRFILIAELNRGQNHMHLNKYDASTGEFVSTLFEEKDDKWVEPQHPALFIPGKNDRFIWQSVKGGYNHLYVYDLNGKLIKQLTKGEWEVTDVLGFDDKAKNIFITSTKESPLESHAYKVSLSSGKMNRITAAEGAHRVLISKDGKYAISNYSSLDQPMRTVLYSTNGKELQELHQAKNPYEEMEVGDIKMVELSTKDGETPLYGRMVLPTNFDPSEKYPVIVYVYGGPHAQMVQNRWQGGARGWQLYMAQKGYIAFTLDNRGTPYRGKDFEQAIHRQLGTLEVEDQMQGIEYLKSLPYVDADRIGVHGWSYGGFMTTTLMTEHPEVFKVGVAGGPVIDWKYYEIMYGERYMDTPQENPEGYAKANLNNKVNQLEGRLMIIHGAIDPTVVWQHSLTFVRECVKNGVQLDYFVYPRHEHNVRGHDRIHLMEKVSRYFEDFL</sequence>
<comment type="caution">
    <text evidence="4">The sequence shown here is derived from an EMBL/GenBank/DDBJ whole genome shotgun (WGS) entry which is preliminary data.</text>
</comment>
<accession>A0ABS5JYY6</accession>
<feature type="domain" description="Peptidase S9 prolyl oligopeptidase catalytic" evidence="2">
    <location>
        <begin position="516"/>
        <end position="707"/>
    </location>
</feature>
<dbReference type="PANTHER" id="PTHR11731">
    <property type="entry name" value="PROTEASE FAMILY S9B,C DIPEPTIDYL-PEPTIDASE IV-RELATED"/>
    <property type="match status" value="1"/>
</dbReference>
<feature type="chain" id="PRO_5046071761" evidence="1">
    <location>
        <begin position="20"/>
        <end position="709"/>
    </location>
</feature>
<evidence type="ECO:0000313" key="4">
    <source>
        <dbReference type="EMBL" id="MBS2100103.1"/>
    </source>
</evidence>
<dbReference type="InterPro" id="IPR029058">
    <property type="entry name" value="AB_hydrolase_fold"/>
</dbReference>
<dbReference type="Pfam" id="PF00930">
    <property type="entry name" value="DPPIV_N"/>
    <property type="match status" value="1"/>
</dbReference>